<organism evidence="2 3">
    <name type="scientific">Adineta steineri</name>
    <dbReference type="NCBI Taxonomy" id="433720"/>
    <lineage>
        <taxon>Eukaryota</taxon>
        <taxon>Metazoa</taxon>
        <taxon>Spiralia</taxon>
        <taxon>Gnathifera</taxon>
        <taxon>Rotifera</taxon>
        <taxon>Eurotatoria</taxon>
        <taxon>Bdelloidea</taxon>
        <taxon>Adinetida</taxon>
        <taxon>Adinetidae</taxon>
        <taxon>Adineta</taxon>
    </lineage>
</organism>
<dbReference type="AlphaFoldDB" id="A0A820Q9Q6"/>
<dbReference type="Pfam" id="PF00102">
    <property type="entry name" value="Y_phosphatase"/>
    <property type="match status" value="1"/>
</dbReference>
<name>A0A820Q9Q6_9BILA</name>
<proteinExistence type="predicted"/>
<sequence length="72" mass="8473">MILQYNVLKIVMVTRLKERNPHNPTLTVDKCHNYFPENKGDSLTFGPVVVQVIDIDRRPKDDLEIRLIRIKD</sequence>
<feature type="non-terminal residue" evidence="2">
    <location>
        <position position="1"/>
    </location>
</feature>
<dbReference type="Proteomes" id="UP000663844">
    <property type="component" value="Unassembled WGS sequence"/>
</dbReference>
<dbReference type="SUPFAM" id="SSF52799">
    <property type="entry name" value="(Phosphotyrosine protein) phosphatases II"/>
    <property type="match status" value="1"/>
</dbReference>
<accession>A0A820Q9Q6</accession>
<dbReference type="InterPro" id="IPR029021">
    <property type="entry name" value="Prot-tyrosine_phosphatase-like"/>
</dbReference>
<comment type="caution">
    <text evidence="2">The sequence shown here is derived from an EMBL/GenBank/DDBJ whole genome shotgun (WGS) entry which is preliminary data.</text>
</comment>
<dbReference type="Gene3D" id="3.90.190.10">
    <property type="entry name" value="Protein tyrosine phosphatase superfamily"/>
    <property type="match status" value="1"/>
</dbReference>
<evidence type="ECO:0000313" key="2">
    <source>
        <dbReference type="EMBL" id="CAF4419193.1"/>
    </source>
</evidence>
<feature type="domain" description="Tyrosine-protein phosphatase" evidence="1">
    <location>
        <begin position="1"/>
        <end position="72"/>
    </location>
</feature>
<evidence type="ECO:0000313" key="3">
    <source>
        <dbReference type="Proteomes" id="UP000663844"/>
    </source>
</evidence>
<dbReference type="GO" id="GO:0004725">
    <property type="term" value="F:protein tyrosine phosphatase activity"/>
    <property type="evidence" value="ECO:0007669"/>
    <property type="project" value="InterPro"/>
</dbReference>
<evidence type="ECO:0000259" key="1">
    <source>
        <dbReference type="PROSITE" id="PS50055"/>
    </source>
</evidence>
<protein>
    <recommendedName>
        <fullName evidence="1">Tyrosine-protein phosphatase domain-containing protein</fullName>
    </recommendedName>
</protein>
<gene>
    <name evidence="2" type="ORF">OXD698_LOCUS52529</name>
</gene>
<dbReference type="InterPro" id="IPR000242">
    <property type="entry name" value="PTP_cat"/>
</dbReference>
<reference evidence="2" key="1">
    <citation type="submission" date="2021-02" db="EMBL/GenBank/DDBJ databases">
        <authorList>
            <person name="Nowell W R."/>
        </authorList>
    </citation>
    <scope>NUCLEOTIDE SEQUENCE</scope>
</reference>
<dbReference type="EMBL" id="CAJOAZ010028661">
    <property type="protein sequence ID" value="CAF4419193.1"/>
    <property type="molecule type" value="Genomic_DNA"/>
</dbReference>
<dbReference type="PROSITE" id="PS50055">
    <property type="entry name" value="TYR_PHOSPHATASE_PTP"/>
    <property type="match status" value="1"/>
</dbReference>